<feature type="domain" description="Myb-like" evidence="6">
    <location>
        <begin position="6"/>
        <end position="58"/>
    </location>
</feature>
<dbReference type="SUPFAM" id="SSF46689">
    <property type="entry name" value="Homeodomain-like"/>
    <property type="match status" value="1"/>
</dbReference>
<dbReference type="Pfam" id="PF00249">
    <property type="entry name" value="Myb_DNA-binding"/>
    <property type="match status" value="2"/>
</dbReference>
<feature type="domain" description="HTH myb-type" evidence="7">
    <location>
        <begin position="59"/>
        <end position="113"/>
    </location>
</feature>
<proteinExistence type="predicted"/>
<dbReference type="FunFam" id="1.10.10.60:FF:000001">
    <property type="entry name" value="MYB-related transcription factor"/>
    <property type="match status" value="1"/>
</dbReference>
<feature type="domain" description="HTH myb-type" evidence="7">
    <location>
        <begin position="10"/>
        <end position="58"/>
    </location>
</feature>
<dbReference type="PROSITE" id="PS50090">
    <property type="entry name" value="MYB_LIKE"/>
    <property type="match status" value="2"/>
</dbReference>
<sequence length="245" mass="27785">MGAEECSQYKKVLWTEEEDRLLLDHIRVHGTGRWNRIPKLTGLPRHGKSCRLRWLNYLSPTVKRGEFSEEEDELIIRLHKLLGNRWSLIAGRVPGRTDNQVKNHWNTRLCKKLGTGSFKRPRKDPKPKCRAREEQETTNLPLPINDSSLNAGDCDRLPHHQSTISTTSASTADVGVEGEALTKEKLLTGSEGSDDGEEWMRDHCVGLGSPMLSSDRYFDPSNVGLEDLVVDSCSLDQIWQHFLSN</sequence>
<dbReference type="PROSITE" id="PS51294">
    <property type="entry name" value="HTH_MYB"/>
    <property type="match status" value="2"/>
</dbReference>
<evidence type="ECO:0000256" key="3">
    <source>
        <dbReference type="ARBA" id="ARBA00023125"/>
    </source>
</evidence>
<dbReference type="Proteomes" id="UP000827889">
    <property type="component" value="Chromosome 6"/>
</dbReference>
<dbReference type="SMART" id="SM00717">
    <property type="entry name" value="SANT"/>
    <property type="match status" value="2"/>
</dbReference>
<comment type="subcellular location">
    <subcellularLocation>
        <location evidence="1">Nucleus</location>
    </subcellularLocation>
</comment>
<dbReference type="PANTHER" id="PTHR47999">
    <property type="entry name" value="TRANSCRIPTION FACTOR MYB8-RELATED-RELATED"/>
    <property type="match status" value="1"/>
</dbReference>
<feature type="compositionally biased region" description="Basic and acidic residues" evidence="5">
    <location>
        <begin position="124"/>
        <end position="135"/>
    </location>
</feature>
<dbReference type="RefSeq" id="XP_030511693.1">
    <property type="nucleotide sequence ID" value="XM_030655833.2"/>
</dbReference>
<dbReference type="KEGG" id="rarg:115726105"/>
<feature type="region of interest" description="Disordered" evidence="5">
    <location>
        <begin position="114"/>
        <end position="145"/>
    </location>
</feature>
<evidence type="ECO:0000256" key="4">
    <source>
        <dbReference type="ARBA" id="ARBA00023242"/>
    </source>
</evidence>
<keyword evidence="8" id="KW-1185">Reference proteome</keyword>
<dbReference type="PANTHER" id="PTHR47999:SF59">
    <property type="entry name" value="TRANSCRIPTION FACTOR WER-LIKE"/>
    <property type="match status" value="1"/>
</dbReference>
<protein>
    <submittedName>
        <fullName evidence="9">Transcription factor WER-like</fullName>
    </submittedName>
</protein>
<keyword evidence="4" id="KW-0539">Nucleus</keyword>
<evidence type="ECO:0000256" key="1">
    <source>
        <dbReference type="ARBA" id="ARBA00004123"/>
    </source>
</evidence>
<feature type="domain" description="Myb-like" evidence="6">
    <location>
        <begin position="59"/>
        <end position="109"/>
    </location>
</feature>
<evidence type="ECO:0000313" key="9">
    <source>
        <dbReference type="RefSeq" id="XP_030511693.1"/>
    </source>
</evidence>
<organism evidence="8 9">
    <name type="scientific">Rhodamnia argentea</name>
    <dbReference type="NCBI Taxonomy" id="178133"/>
    <lineage>
        <taxon>Eukaryota</taxon>
        <taxon>Viridiplantae</taxon>
        <taxon>Streptophyta</taxon>
        <taxon>Embryophyta</taxon>
        <taxon>Tracheophyta</taxon>
        <taxon>Spermatophyta</taxon>
        <taxon>Magnoliopsida</taxon>
        <taxon>eudicotyledons</taxon>
        <taxon>Gunneridae</taxon>
        <taxon>Pentapetalae</taxon>
        <taxon>rosids</taxon>
        <taxon>malvids</taxon>
        <taxon>Myrtales</taxon>
        <taxon>Myrtaceae</taxon>
        <taxon>Myrtoideae</taxon>
        <taxon>Myrteae</taxon>
        <taxon>Australasian group</taxon>
        <taxon>Rhodamnia</taxon>
    </lineage>
</organism>
<accession>A0A8B8MNZ4</accession>
<evidence type="ECO:0000313" key="8">
    <source>
        <dbReference type="Proteomes" id="UP000827889"/>
    </source>
</evidence>
<reference evidence="9" key="1">
    <citation type="submission" date="2025-08" db="UniProtKB">
        <authorList>
            <consortium name="RefSeq"/>
        </authorList>
    </citation>
    <scope>IDENTIFICATION</scope>
    <source>
        <tissue evidence="9">Leaf</tissue>
    </source>
</reference>
<dbReference type="InterPro" id="IPR001005">
    <property type="entry name" value="SANT/Myb"/>
</dbReference>
<dbReference type="CDD" id="cd00167">
    <property type="entry name" value="SANT"/>
    <property type="match status" value="2"/>
</dbReference>
<evidence type="ECO:0000256" key="5">
    <source>
        <dbReference type="SAM" id="MobiDB-lite"/>
    </source>
</evidence>
<gene>
    <name evidence="9" type="primary">LOC115726105</name>
</gene>
<dbReference type="InterPro" id="IPR015495">
    <property type="entry name" value="Myb_TF_plants"/>
</dbReference>
<evidence type="ECO:0000259" key="6">
    <source>
        <dbReference type="PROSITE" id="PS50090"/>
    </source>
</evidence>
<keyword evidence="2" id="KW-0677">Repeat</keyword>
<dbReference type="GO" id="GO:0003677">
    <property type="term" value="F:DNA binding"/>
    <property type="evidence" value="ECO:0007669"/>
    <property type="project" value="UniProtKB-KW"/>
</dbReference>
<keyword evidence="3" id="KW-0238">DNA-binding</keyword>
<name>A0A8B8MNZ4_9MYRT</name>
<dbReference type="InterPro" id="IPR017930">
    <property type="entry name" value="Myb_dom"/>
</dbReference>
<dbReference type="AlphaFoldDB" id="A0A8B8MNZ4"/>
<dbReference type="InterPro" id="IPR009057">
    <property type="entry name" value="Homeodomain-like_sf"/>
</dbReference>
<dbReference type="GO" id="GO:0005634">
    <property type="term" value="C:nucleus"/>
    <property type="evidence" value="ECO:0007669"/>
    <property type="project" value="UniProtKB-SubCell"/>
</dbReference>
<evidence type="ECO:0000256" key="2">
    <source>
        <dbReference type="ARBA" id="ARBA00022737"/>
    </source>
</evidence>
<dbReference type="Gene3D" id="1.10.10.60">
    <property type="entry name" value="Homeodomain-like"/>
    <property type="match status" value="2"/>
</dbReference>
<evidence type="ECO:0000259" key="7">
    <source>
        <dbReference type="PROSITE" id="PS51294"/>
    </source>
</evidence>
<dbReference type="OrthoDB" id="2143914at2759"/>
<dbReference type="GeneID" id="115726105"/>